<dbReference type="InterPro" id="IPR039640">
    <property type="entry name" value="SCAB"/>
</dbReference>
<evidence type="ECO:0000313" key="4">
    <source>
        <dbReference type="Proteomes" id="UP001386955"/>
    </source>
</evidence>
<dbReference type="PANTHER" id="PTHR31172">
    <property type="entry name" value="STOMATAL CLOSURE-RELATED ACTIN-BINDING PROTEIN 1"/>
    <property type="match status" value="1"/>
</dbReference>
<dbReference type="AlphaFoldDB" id="A0AAN9SN55"/>
<keyword evidence="4" id="KW-1185">Reference proteome</keyword>
<dbReference type="InterPro" id="IPR032009">
    <property type="entry name" value="SCAB_CC"/>
</dbReference>
<dbReference type="EMBL" id="JAYMYS010000003">
    <property type="protein sequence ID" value="KAK7401007.1"/>
    <property type="molecule type" value="Genomic_DNA"/>
</dbReference>
<dbReference type="GO" id="GO:0010119">
    <property type="term" value="P:regulation of stomatal movement"/>
    <property type="evidence" value="ECO:0007669"/>
    <property type="project" value="InterPro"/>
</dbReference>
<accession>A0AAN9SN55</accession>
<organism evidence="3 4">
    <name type="scientific">Psophocarpus tetragonolobus</name>
    <name type="common">Winged bean</name>
    <name type="synonym">Dolichos tetragonolobus</name>
    <dbReference type="NCBI Taxonomy" id="3891"/>
    <lineage>
        <taxon>Eukaryota</taxon>
        <taxon>Viridiplantae</taxon>
        <taxon>Streptophyta</taxon>
        <taxon>Embryophyta</taxon>
        <taxon>Tracheophyta</taxon>
        <taxon>Spermatophyta</taxon>
        <taxon>Magnoliopsida</taxon>
        <taxon>eudicotyledons</taxon>
        <taxon>Gunneridae</taxon>
        <taxon>Pentapetalae</taxon>
        <taxon>rosids</taxon>
        <taxon>fabids</taxon>
        <taxon>Fabales</taxon>
        <taxon>Fabaceae</taxon>
        <taxon>Papilionoideae</taxon>
        <taxon>50 kb inversion clade</taxon>
        <taxon>NPAAA clade</taxon>
        <taxon>indigoferoid/millettioid clade</taxon>
        <taxon>Phaseoleae</taxon>
        <taxon>Psophocarpus</taxon>
    </lineage>
</organism>
<dbReference type="Gene3D" id="2.60.40.2700">
    <property type="match status" value="1"/>
</dbReference>
<feature type="domain" description="Stomatal closure-related actin-binding protein Ig" evidence="1">
    <location>
        <begin position="162"/>
        <end position="218"/>
    </location>
</feature>
<sequence length="269" mass="30272">MVEALVVHLTQREGELVQEKAEASEDAKKLVNEERAFAPFEIENARAAVQRVEEALQEHERMSGASGKQFFQCIVCLFWLDHVSDSKVLVVLGLRGSENQNAASAKQEKSRLYLQLRKELVRTKNGEANVPHLYELEGSETLGSYLQIQPCSDYAPELSKWATKSVYAPEPFDVRRILQVHIISGQLITLSTTGPIDPGLVPIMSPVGLGTYVEALVRKHDSEFNEIVISTNLYRMQWVLDFTSESITDLWISHTVVDLALDTRSLQYV</sequence>
<dbReference type="InterPro" id="IPR032015">
    <property type="entry name" value="SCAB-Ig"/>
</dbReference>
<gene>
    <name evidence="3" type="ORF">VNO78_12317</name>
</gene>
<dbReference type="Proteomes" id="UP001386955">
    <property type="component" value="Unassembled WGS sequence"/>
</dbReference>
<dbReference type="PANTHER" id="PTHR31172:SF3">
    <property type="entry name" value="STOMATAL CLOSURE-RELATED ACTIN-BINDING PROTEIN 1"/>
    <property type="match status" value="1"/>
</dbReference>
<dbReference type="Pfam" id="PF16712">
    <property type="entry name" value="SCAB_CC"/>
    <property type="match status" value="1"/>
</dbReference>
<proteinExistence type="predicted"/>
<comment type="caution">
    <text evidence="3">The sequence shown here is derived from an EMBL/GenBank/DDBJ whole genome shotgun (WGS) entry which is preliminary data.</text>
</comment>
<dbReference type="GO" id="GO:0007015">
    <property type="term" value="P:actin filament organization"/>
    <property type="evidence" value="ECO:0007669"/>
    <property type="project" value="InterPro"/>
</dbReference>
<reference evidence="3 4" key="1">
    <citation type="submission" date="2024-01" db="EMBL/GenBank/DDBJ databases">
        <title>The genomes of 5 underutilized Papilionoideae crops provide insights into root nodulation and disease resistanc.</title>
        <authorList>
            <person name="Jiang F."/>
        </authorList>
    </citation>
    <scope>NUCLEOTIDE SEQUENCE [LARGE SCALE GENOMIC DNA]</scope>
    <source>
        <strain evidence="3">DUOXIRENSHENG_FW03</strain>
        <tissue evidence="3">Leaves</tissue>
    </source>
</reference>
<evidence type="ECO:0000313" key="3">
    <source>
        <dbReference type="EMBL" id="KAK7401007.1"/>
    </source>
</evidence>
<protein>
    <submittedName>
        <fullName evidence="3">Uncharacterized protein</fullName>
    </submittedName>
</protein>
<name>A0AAN9SN55_PSOTE</name>
<feature type="domain" description="Stomatal closure-related actin-binding protein coiled-coil" evidence="2">
    <location>
        <begin position="1"/>
        <end position="69"/>
    </location>
</feature>
<evidence type="ECO:0000259" key="2">
    <source>
        <dbReference type="Pfam" id="PF16712"/>
    </source>
</evidence>
<dbReference type="Pfam" id="PF16709">
    <property type="entry name" value="SCAB-Ig"/>
    <property type="match status" value="1"/>
</dbReference>
<dbReference type="GO" id="GO:0003779">
    <property type="term" value="F:actin binding"/>
    <property type="evidence" value="ECO:0007669"/>
    <property type="project" value="InterPro"/>
</dbReference>
<evidence type="ECO:0000259" key="1">
    <source>
        <dbReference type="Pfam" id="PF16709"/>
    </source>
</evidence>